<dbReference type="KEGG" id="bvu:BVU_0956"/>
<keyword evidence="1" id="KW-1133">Transmembrane helix</keyword>
<feature type="transmembrane region" description="Helical" evidence="1">
    <location>
        <begin position="41"/>
        <end position="64"/>
    </location>
</feature>
<sequence>MRSTYAANAGRAYAWSVYVDPLPVCREGYQSQPGRILWRKLTCLFVFICLFFAGVVFGLSSVYVQGGNRISTMFSALTVRNIMPGVPSGCFTGSFWYGGIQCTVFHFLQTFLLSGHTLPYLPE</sequence>
<name>A6KYY7_PHOV8</name>
<accession>A6KYY7</accession>
<protein>
    <recommendedName>
        <fullName evidence="4">Transmembrane protein</fullName>
    </recommendedName>
</protein>
<evidence type="ECO:0000256" key="1">
    <source>
        <dbReference type="SAM" id="Phobius"/>
    </source>
</evidence>
<keyword evidence="1" id="KW-0472">Membrane</keyword>
<evidence type="ECO:0000313" key="2">
    <source>
        <dbReference type="EMBL" id="ABR38651.1"/>
    </source>
</evidence>
<reference evidence="2 3" key="1">
    <citation type="journal article" date="2007" name="PLoS Biol.">
        <title>Evolution of symbiotic bacteria in the distal human intestine.</title>
        <authorList>
            <person name="Xu J."/>
            <person name="Mahowald M.A."/>
            <person name="Ley R.E."/>
            <person name="Lozupone C.A."/>
            <person name="Hamady M."/>
            <person name="Martens E.C."/>
            <person name="Henrissat B."/>
            <person name="Coutinho P.M."/>
            <person name="Minx P."/>
            <person name="Latreille P."/>
            <person name="Cordum H."/>
            <person name="Van Brunt A."/>
            <person name="Kim K."/>
            <person name="Fulton R.S."/>
            <person name="Fulton L.A."/>
            <person name="Clifton S.W."/>
            <person name="Wilson R.K."/>
            <person name="Knight R.D."/>
            <person name="Gordon J.I."/>
        </authorList>
    </citation>
    <scope>NUCLEOTIDE SEQUENCE [LARGE SCALE GENOMIC DNA]</scope>
    <source>
        <strain evidence="3">ATCC 8482 / DSM 1447 / JCM 5826 / CCUG 4940 / NBRC 14291 / NCTC 11154</strain>
    </source>
</reference>
<dbReference type="PaxDb" id="435590-BVU_0956"/>
<dbReference type="EMBL" id="CP000139">
    <property type="protein sequence ID" value="ABR38651.1"/>
    <property type="molecule type" value="Genomic_DNA"/>
</dbReference>
<keyword evidence="1" id="KW-0812">Transmembrane</keyword>
<evidence type="ECO:0000313" key="3">
    <source>
        <dbReference type="Proteomes" id="UP000002861"/>
    </source>
</evidence>
<dbReference type="Proteomes" id="UP000002861">
    <property type="component" value="Chromosome"/>
</dbReference>
<organism evidence="2 3">
    <name type="scientific">Phocaeicola vulgatus (strain ATCC 8482 / DSM 1447 / JCM 5826 / CCUG 4940 / NBRC 14291 / NCTC 11154)</name>
    <name type="common">Bacteroides vulgatus</name>
    <dbReference type="NCBI Taxonomy" id="435590"/>
    <lineage>
        <taxon>Bacteria</taxon>
        <taxon>Pseudomonadati</taxon>
        <taxon>Bacteroidota</taxon>
        <taxon>Bacteroidia</taxon>
        <taxon>Bacteroidales</taxon>
        <taxon>Bacteroidaceae</taxon>
        <taxon>Phocaeicola</taxon>
    </lineage>
</organism>
<dbReference type="AlphaFoldDB" id="A6KYY7"/>
<gene>
    <name evidence="2" type="ordered locus">BVU_0956</name>
</gene>
<proteinExistence type="predicted"/>
<evidence type="ECO:0008006" key="4">
    <source>
        <dbReference type="Google" id="ProtNLM"/>
    </source>
</evidence>
<dbReference type="HOGENOM" id="CLU_2010761_0_0_10"/>